<feature type="signal peptide" evidence="1">
    <location>
        <begin position="1"/>
        <end position="22"/>
    </location>
</feature>
<protein>
    <submittedName>
        <fullName evidence="3">META domain-containing protein</fullName>
    </submittedName>
</protein>
<evidence type="ECO:0000313" key="3">
    <source>
        <dbReference type="EMBL" id="NNM72159.1"/>
    </source>
</evidence>
<dbReference type="InterPro" id="IPR053147">
    <property type="entry name" value="Hsp_HslJ-like"/>
</dbReference>
<dbReference type="EMBL" id="JABEPP010000002">
    <property type="protein sequence ID" value="NNM72159.1"/>
    <property type="molecule type" value="Genomic_DNA"/>
</dbReference>
<comment type="caution">
    <text evidence="3">The sequence shown here is derived from an EMBL/GenBank/DDBJ whole genome shotgun (WGS) entry which is preliminary data.</text>
</comment>
<dbReference type="PANTHER" id="PTHR35535:SF1">
    <property type="entry name" value="HEAT SHOCK PROTEIN HSLJ"/>
    <property type="match status" value="1"/>
</dbReference>
<feature type="chain" id="PRO_5032773558" evidence="1">
    <location>
        <begin position="23"/>
        <end position="159"/>
    </location>
</feature>
<dbReference type="AlphaFoldDB" id="A0A849I6X3"/>
<dbReference type="Proteomes" id="UP000564885">
    <property type="component" value="Unassembled WGS sequence"/>
</dbReference>
<dbReference type="RefSeq" id="WP_171217655.1">
    <property type="nucleotide sequence ID" value="NZ_JABEPP010000002.1"/>
</dbReference>
<dbReference type="Gene3D" id="2.40.128.270">
    <property type="match status" value="1"/>
</dbReference>
<gene>
    <name evidence="3" type="ORF">HJG44_07085</name>
</gene>
<name>A0A849I6X3_9HYPH</name>
<evidence type="ECO:0000313" key="4">
    <source>
        <dbReference type="Proteomes" id="UP000564885"/>
    </source>
</evidence>
<proteinExistence type="predicted"/>
<dbReference type="InterPro" id="IPR038670">
    <property type="entry name" value="HslJ-like_sf"/>
</dbReference>
<evidence type="ECO:0000259" key="2">
    <source>
        <dbReference type="Pfam" id="PF03724"/>
    </source>
</evidence>
<keyword evidence="4" id="KW-1185">Reference proteome</keyword>
<feature type="domain" description="DUF306" evidence="2">
    <location>
        <begin position="54"/>
        <end position="151"/>
    </location>
</feature>
<dbReference type="Pfam" id="PF03724">
    <property type="entry name" value="META"/>
    <property type="match status" value="1"/>
</dbReference>
<sequence length="159" mass="17221">MRSVGFAVAAAALLGGVTEVAAQGVGFGRRTNQEQHQPGYQRPAQKEEKRFPLGQSWIAVSINGKPYGGTERPTFRLDDQFRLHGFGGCNTFSATAYPLREQGIAVGPIAMTRKSCDKGVMAAEMQYLTALRTSAKWDTVVGSLVIKGPNGEIKFERSL</sequence>
<keyword evidence="1" id="KW-0732">Signal</keyword>
<reference evidence="3 4" key="1">
    <citation type="submission" date="2020-04" db="EMBL/GenBank/DDBJ databases">
        <title>Enterovirga sp. isolate from soil.</title>
        <authorList>
            <person name="Chea S."/>
            <person name="Kim D.-U."/>
        </authorList>
    </citation>
    <scope>NUCLEOTIDE SEQUENCE [LARGE SCALE GENOMIC DNA]</scope>
    <source>
        <strain evidence="3 4">DB1703</strain>
    </source>
</reference>
<organism evidence="3 4">
    <name type="scientific">Enterovirga aerilata</name>
    <dbReference type="NCBI Taxonomy" id="2730920"/>
    <lineage>
        <taxon>Bacteria</taxon>
        <taxon>Pseudomonadati</taxon>
        <taxon>Pseudomonadota</taxon>
        <taxon>Alphaproteobacteria</taxon>
        <taxon>Hyphomicrobiales</taxon>
        <taxon>Methylobacteriaceae</taxon>
        <taxon>Enterovirga</taxon>
    </lineage>
</organism>
<accession>A0A849I6X3</accession>
<evidence type="ECO:0000256" key="1">
    <source>
        <dbReference type="SAM" id="SignalP"/>
    </source>
</evidence>
<dbReference type="PANTHER" id="PTHR35535">
    <property type="entry name" value="HEAT SHOCK PROTEIN HSLJ"/>
    <property type="match status" value="1"/>
</dbReference>
<dbReference type="InterPro" id="IPR005184">
    <property type="entry name" value="DUF306_Meta_HslJ"/>
</dbReference>